<dbReference type="Proteomes" id="UP000297649">
    <property type="component" value="Unassembled WGS sequence"/>
</dbReference>
<organism evidence="1 2">
    <name type="scientific">Leptospira bandrabouensis</name>
    <dbReference type="NCBI Taxonomy" id="2484903"/>
    <lineage>
        <taxon>Bacteria</taxon>
        <taxon>Pseudomonadati</taxon>
        <taxon>Spirochaetota</taxon>
        <taxon>Spirochaetia</taxon>
        <taxon>Leptospirales</taxon>
        <taxon>Leptospiraceae</taxon>
        <taxon>Leptospira</taxon>
    </lineage>
</organism>
<accession>A0A6H3NPE5</accession>
<sequence>MNNLSKLLTILENEDFSFYLKNQEERINLLPSFNIDEISKDLLKLYFQFLPFNSSKTRQDYYFNILIKILSKNTEFFRSYIIIFNELEEDELFILNHLKNSEIDIIDELDLDKKNNRFINRRITRTTFPIEILSHKENEKLYIDHLTSKNLITWPINKQDPIIENNSQTGVRRFSKIILTSYGKSFSEYIFN</sequence>
<gene>
    <name evidence="1" type="ORF">EHR08_10920</name>
</gene>
<dbReference type="RefSeq" id="WP_135746217.1">
    <property type="nucleotide sequence ID" value="NZ_JAIZBL010000003.1"/>
</dbReference>
<name>A0A6H3NPE5_9LEPT</name>
<dbReference type="AlphaFoldDB" id="A0A6H3NPE5"/>
<dbReference type="EMBL" id="RQHU01000011">
    <property type="protein sequence ID" value="TGN13745.1"/>
    <property type="molecule type" value="Genomic_DNA"/>
</dbReference>
<keyword evidence="2" id="KW-1185">Reference proteome</keyword>
<comment type="caution">
    <text evidence="1">The sequence shown here is derived from an EMBL/GenBank/DDBJ whole genome shotgun (WGS) entry which is preliminary data.</text>
</comment>
<dbReference type="Pfam" id="PF14337">
    <property type="entry name" value="Abi_alpha"/>
    <property type="match status" value="1"/>
</dbReference>
<protein>
    <submittedName>
        <fullName evidence="1">Uncharacterized protein</fullName>
    </submittedName>
</protein>
<evidence type="ECO:0000313" key="2">
    <source>
        <dbReference type="Proteomes" id="UP000297649"/>
    </source>
</evidence>
<dbReference type="InterPro" id="IPR025506">
    <property type="entry name" value="Abi_alpha"/>
</dbReference>
<proteinExistence type="predicted"/>
<reference evidence="1" key="1">
    <citation type="journal article" date="2019" name="PLoS Negl. Trop. Dis.">
        <title>Revisiting the worldwide diversity of Leptospira species in the environment.</title>
        <authorList>
            <person name="Vincent A.T."/>
            <person name="Schiettekatte O."/>
            <person name="Bourhy P."/>
            <person name="Veyrier F.J."/>
            <person name="Picardeau M."/>
        </authorList>
    </citation>
    <scope>NUCLEOTIDE SEQUENCE [LARGE SCALE GENOMIC DNA]</scope>
    <source>
        <strain evidence="1">201601109</strain>
    </source>
</reference>
<evidence type="ECO:0000313" key="1">
    <source>
        <dbReference type="EMBL" id="TGN13745.1"/>
    </source>
</evidence>
<dbReference type="OrthoDB" id="1347735at2"/>